<organism evidence="1">
    <name type="scientific">Cladocopium goreaui</name>
    <dbReference type="NCBI Taxonomy" id="2562237"/>
    <lineage>
        <taxon>Eukaryota</taxon>
        <taxon>Sar</taxon>
        <taxon>Alveolata</taxon>
        <taxon>Dinophyceae</taxon>
        <taxon>Suessiales</taxon>
        <taxon>Symbiodiniaceae</taxon>
        <taxon>Cladocopium</taxon>
    </lineage>
</organism>
<dbReference type="AlphaFoldDB" id="A0A9P1FNS5"/>
<evidence type="ECO:0000313" key="2">
    <source>
        <dbReference type="EMBL" id="CAL1134530.1"/>
    </source>
</evidence>
<reference evidence="2" key="2">
    <citation type="submission" date="2024-04" db="EMBL/GenBank/DDBJ databases">
        <authorList>
            <person name="Chen Y."/>
            <person name="Shah S."/>
            <person name="Dougan E. K."/>
            <person name="Thang M."/>
            <person name="Chan C."/>
        </authorList>
    </citation>
    <scope>NUCLEOTIDE SEQUENCE [LARGE SCALE GENOMIC DNA]</scope>
</reference>
<name>A0A9P1FNS5_9DINO</name>
<sequence>MEAETVQDSQDAVPAPGREAIPLMRAREGDGSEASTHSPLLGSSVAGTASGSMVKTASIIVLCALAFGVGIFLGPTKAAGSDGGDEGLESVVGGFSLPSWMPFVPHAETNTTTSSTTTSSTGTFTTATRTVSSTTRTTFTKTTFTTTSMTKTSKTTTSQTMTTTPRYPRGRFSCLSDMNLGPVKHPDKKGIAMDDTTFSKCPSLTAVQWPNAQENISSLRLFKAWDANWEADRLEAWKALKEYIVSSGVKVLYGTQISCNETADDTDWLFVKELMIYIGRPHVMGVAVGNEVELLHTQKTCSKKCAEDMWDGGYFLSKVMHRANDLNAMPGFADVRLTTVMGGFVLGGQPFVNTKEARVHEFFKKINANFGRRWAWSWNTYPYFDPHIVMDKGPWHTCSRAMMAAINFAPSSMLPGQLRALRTRMQQVTGNGDDTMWLTETGWSYPRASTLSTVMRNCAEWSTSEAFALYYQGFLEWDLGLGPNVRGLDHAFFFTLRDSVNFGDKENFGLIRSCRSRGCKMKHEDRSVVP</sequence>
<evidence type="ECO:0000313" key="3">
    <source>
        <dbReference type="EMBL" id="CAL4768467.1"/>
    </source>
</evidence>
<dbReference type="OrthoDB" id="428990at2759"/>
<dbReference type="EMBL" id="CAMXCT010000613">
    <property type="protein sequence ID" value="CAI3981155.1"/>
    <property type="molecule type" value="Genomic_DNA"/>
</dbReference>
<evidence type="ECO:0000313" key="4">
    <source>
        <dbReference type="Proteomes" id="UP001152797"/>
    </source>
</evidence>
<dbReference type="SUPFAM" id="SSF51445">
    <property type="entry name" value="(Trans)glycosidases"/>
    <property type="match status" value="1"/>
</dbReference>
<dbReference type="InterPro" id="IPR017853">
    <property type="entry name" value="GH"/>
</dbReference>
<evidence type="ECO:0000313" key="1">
    <source>
        <dbReference type="EMBL" id="CAI3981155.1"/>
    </source>
</evidence>
<dbReference type="Gene3D" id="3.20.20.80">
    <property type="entry name" value="Glycosidases"/>
    <property type="match status" value="1"/>
</dbReference>
<dbReference type="GO" id="GO:0016787">
    <property type="term" value="F:hydrolase activity"/>
    <property type="evidence" value="ECO:0007669"/>
    <property type="project" value="UniProtKB-KW"/>
</dbReference>
<dbReference type="EMBL" id="CAMXCT030000613">
    <property type="protein sequence ID" value="CAL4768467.1"/>
    <property type="molecule type" value="Genomic_DNA"/>
</dbReference>
<protein>
    <submittedName>
        <fullName evidence="3">Glycoside hydrolase family 17 protein</fullName>
    </submittedName>
</protein>
<dbReference type="Proteomes" id="UP001152797">
    <property type="component" value="Unassembled WGS sequence"/>
</dbReference>
<gene>
    <name evidence="1" type="ORF">C1SCF055_LOCUS8972</name>
</gene>
<accession>A0A9P1FNS5</accession>
<reference evidence="1" key="1">
    <citation type="submission" date="2022-10" db="EMBL/GenBank/DDBJ databases">
        <authorList>
            <person name="Chen Y."/>
            <person name="Dougan E. K."/>
            <person name="Chan C."/>
            <person name="Rhodes N."/>
            <person name="Thang M."/>
        </authorList>
    </citation>
    <scope>NUCLEOTIDE SEQUENCE</scope>
</reference>
<comment type="caution">
    <text evidence="1">The sequence shown here is derived from an EMBL/GenBank/DDBJ whole genome shotgun (WGS) entry which is preliminary data.</text>
</comment>
<proteinExistence type="predicted"/>
<dbReference type="EMBL" id="CAMXCT020000613">
    <property type="protein sequence ID" value="CAL1134530.1"/>
    <property type="molecule type" value="Genomic_DNA"/>
</dbReference>
<keyword evidence="3" id="KW-0378">Hydrolase</keyword>
<keyword evidence="4" id="KW-1185">Reference proteome</keyword>